<comment type="caution">
    <text evidence="4">The sequence shown here is derived from an EMBL/GenBank/DDBJ whole genome shotgun (WGS) entry which is preliminary data.</text>
</comment>
<dbReference type="CDD" id="cd03809">
    <property type="entry name" value="GT4_MtfB-like"/>
    <property type="match status" value="1"/>
</dbReference>
<dbReference type="Pfam" id="PF00534">
    <property type="entry name" value="Glycos_transf_1"/>
    <property type="match status" value="1"/>
</dbReference>
<dbReference type="PANTHER" id="PTHR46401">
    <property type="entry name" value="GLYCOSYLTRANSFERASE WBBK-RELATED"/>
    <property type="match status" value="1"/>
</dbReference>
<evidence type="ECO:0000256" key="1">
    <source>
        <dbReference type="ARBA" id="ARBA00022679"/>
    </source>
</evidence>
<feature type="domain" description="Glycosyltransferase subfamily 4-like N-terminal" evidence="3">
    <location>
        <begin position="16"/>
        <end position="178"/>
    </location>
</feature>
<evidence type="ECO:0000313" key="5">
    <source>
        <dbReference type="Proteomes" id="UP000751518"/>
    </source>
</evidence>
<dbReference type="GO" id="GO:0009103">
    <property type="term" value="P:lipopolysaccharide biosynthetic process"/>
    <property type="evidence" value="ECO:0007669"/>
    <property type="project" value="TreeGrafter"/>
</dbReference>
<dbReference type="AlphaFoldDB" id="A0A955LM71"/>
<dbReference type="Gene3D" id="3.40.50.2000">
    <property type="entry name" value="Glycogen Phosphorylase B"/>
    <property type="match status" value="2"/>
</dbReference>
<protein>
    <submittedName>
        <fullName evidence="4">Glycosyltransferase family 4 protein</fullName>
    </submittedName>
</protein>
<evidence type="ECO:0000313" key="4">
    <source>
        <dbReference type="EMBL" id="MCA9392451.1"/>
    </source>
</evidence>
<dbReference type="Proteomes" id="UP000751518">
    <property type="component" value="Unassembled WGS sequence"/>
</dbReference>
<dbReference type="InterPro" id="IPR028098">
    <property type="entry name" value="Glyco_trans_4-like_N"/>
</dbReference>
<accession>A0A955LM71</accession>
<organism evidence="4 5">
    <name type="scientific">candidate division WWE3 bacterium</name>
    <dbReference type="NCBI Taxonomy" id="2053526"/>
    <lineage>
        <taxon>Bacteria</taxon>
        <taxon>Katanobacteria</taxon>
    </lineage>
</organism>
<gene>
    <name evidence="4" type="ORF">KC614_04635</name>
</gene>
<sequence>MNIAIDARFYGLEHAGLGRYTLNLINELAKIDQDNTYTLFVWDKYKDLDLPDNFKTIIVNANHHSLSEQVLLAKAIGINRFDLVHFPHFIVPVLNLTTPFIVTIHDLIKHKFQGIDTTTLPQYQYQIKNMLYRFDIWWAAKRSRSIITPTSFVKDDVVQYYNLPAEKVHVIGEGVDDNLLNVDESQQILDLKKPYFMYVGKSYAHKNVVALINALESLPDDYSLYLVGEKQIFWDRIVEKVQNKDLLNRVHHLGFLTDEGLASVYKNAAAFASASYEEGFGLPPLEAMSLSCPVVLSDIPVHKEVCQDAALYFDADDSERLAKLLLSLGDKDEDYTRRINAGLERVKVYSWSKMASDVLKLYQNYR</sequence>
<dbReference type="InterPro" id="IPR001296">
    <property type="entry name" value="Glyco_trans_1"/>
</dbReference>
<dbReference type="SUPFAM" id="SSF53756">
    <property type="entry name" value="UDP-Glycosyltransferase/glycogen phosphorylase"/>
    <property type="match status" value="1"/>
</dbReference>
<evidence type="ECO:0000259" key="3">
    <source>
        <dbReference type="Pfam" id="PF13439"/>
    </source>
</evidence>
<feature type="domain" description="Glycosyl transferase family 1" evidence="2">
    <location>
        <begin position="187"/>
        <end position="342"/>
    </location>
</feature>
<evidence type="ECO:0000259" key="2">
    <source>
        <dbReference type="Pfam" id="PF00534"/>
    </source>
</evidence>
<dbReference type="Pfam" id="PF13439">
    <property type="entry name" value="Glyco_transf_4"/>
    <property type="match status" value="1"/>
</dbReference>
<keyword evidence="1" id="KW-0808">Transferase</keyword>
<proteinExistence type="predicted"/>
<dbReference type="GO" id="GO:0016757">
    <property type="term" value="F:glycosyltransferase activity"/>
    <property type="evidence" value="ECO:0007669"/>
    <property type="project" value="InterPro"/>
</dbReference>
<reference evidence="4" key="2">
    <citation type="journal article" date="2021" name="Microbiome">
        <title>Successional dynamics and alternative stable states in a saline activated sludge microbial community over 9 years.</title>
        <authorList>
            <person name="Wang Y."/>
            <person name="Ye J."/>
            <person name="Ju F."/>
            <person name="Liu L."/>
            <person name="Boyd J.A."/>
            <person name="Deng Y."/>
            <person name="Parks D.H."/>
            <person name="Jiang X."/>
            <person name="Yin X."/>
            <person name="Woodcroft B.J."/>
            <person name="Tyson G.W."/>
            <person name="Hugenholtz P."/>
            <person name="Polz M.F."/>
            <person name="Zhang T."/>
        </authorList>
    </citation>
    <scope>NUCLEOTIDE SEQUENCE</scope>
    <source>
        <strain evidence="4">HKST-UBA03</strain>
    </source>
</reference>
<dbReference type="EMBL" id="JAGQKZ010000056">
    <property type="protein sequence ID" value="MCA9392451.1"/>
    <property type="molecule type" value="Genomic_DNA"/>
</dbReference>
<reference evidence="4" key="1">
    <citation type="submission" date="2020-04" db="EMBL/GenBank/DDBJ databases">
        <authorList>
            <person name="Zhang T."/>
        </authorList>
    </citation>
    <scope>NUCLEOTIDE SEQUENCE</scope>
    <source>
        <strain evidence="4">HKST-UBA03</strain>
    </source>
</reference>
<name>A0A955LM71_UNCKA</name>
<dbReference type="PANTHER" id="PTHR46401:SF2">
    <property type="entry name" value="GLYCOSYLTRANSFERASE WBBK-RELATED"/>
    <property type="match status" value="1"/>
</dbReference>